<keyword evidence="4" id="KW-1185">Reference proteome</keyword>
<accession>A0AAN7QZ36</accession>
<reference evidence="3 4" key="1">
    <citation type="journal article" date="2023" name="Hortic Res">
        <title>Pangenome of water caltrop reveals structural variations and asymmetric subgenome divergence after allopolyploidization.</title>
        <authorList>
            <person name="Zhang X."/>
            <person name="Chen Y."/>
            <person name="Wang L."/>
            <person name="Yuan Y."/>
            <person name="Fang M."/>
            <person name="Shi L."/>
            <person name="Lu R."/>
            <person name="Comes H.P."/>
            <person name="Ma Y."/>
            <person name="Chen Y."/>
            <person name="Huang G."/>
            <person name="Zhou Y."/>
            <person name="Zheng Z."/>
            <person name="Qiu Y."/>
        </authorList>
    </citation>
    <scope>NUCLEOTIDE SEQUENCE [LARGE SCALE GENOMIC DNA]</scope>
    <source>
        <strain evidence="3">F231</strain>
    </source>
</reference>
<keyword evidence="2" id="KW-1133">Transmembrane helix</keyword>
<protein>
    <submittedName>
        <fullName evidence="3">Uncharacterized protein</fullName>
    </submittedName>
</protein>
<keyword evidence="2" id="KW-0472">Membrane</keyword>
<evidence type="ECO:0000313" key="4">
    <source>
        <dbReference type="Proteomes" id="UP001346149"/>
    </source>
</evidence>
<dbReference type="EMBL" id="JAXQNO010000014">
    <property type="protein sequence ID" value="KAK4784352.1"/>
    <property type="molecule type" value="Genomic_DNA"/>
</dbReference>
<dbReference type="Proteomes" id="UP001346149">
    <property type="component" value="Unassembled WGS sequence"/>
</dbReference>
<dbReference type="PANTHER" id="PTHR33564">
    <property type="entry name" value="TRANSMEMBRANE PROTEIN"/>
    <property type="match status" value="1"/>
</dbReference>
<feature type="transmembrane region" description="Helical" evidence="2">
    <location>
        <begin position="7"/>
        <end position="28"/>
    </location>
</feature>
<keyword evidence="2" id="KW-0812">Transmembrane</keyword>
<comment type="caution">
    <text evidence="3">The sequence shown here is derived from an EMBL/GenBank/DDBJ whole genome shotgun (WGS) entry which is preliminary data.</text>
</comment>
<proteinExistence type="predicted"/>
<dbReference type="AlphaFoldDB" id="A0AAN7QZ36"/>
<name>A0AAN7QZ36_TRANT</name>
<feature type="transmembrane region" description="Helical" evidence="2">
    <location>
        <begin position="60"/>
        <end position="79"/>
    </location>
</feature>
<dbReference type="PANTHER" id="PTHR33564:SF8">
    <property type="entry name" value="TRANSMEMBRANE PROTEIN"/>
    <property type="match status" value="1"/>
</dbReference>
<sequence>MDHSPDGASLMAICAVSGSVALLAFQAYKRLLSDFMKRMEHELGRTGKTDSPGSQLPSTLVFFFYIPISSSLPVTRLHAGSVKSRRRRPRVRFTDESSLCEPTELGVPKKARGGGQSEQPPLSSMPFNRKVLYRGIMRYRNIRRHHMSDSF</sequence>
<evidence type="ECO:0000256" key="1">
    <source>
        <dbReference type="SAM" id="MobiDB-lite"/>
    </source>
</evidence>
<organism evidence="3 4">
    <name type="scientific">Trapa natans</name>
    <name type="common">Water chestnut</name>
    <dbReference type="NCBI Taxonomy" id="22666"/>
    <lineage>
        <taxon>Eukaryota</taxon>
        <taxon>Viridiplantae</taxon>
        <taxon>Streptophyta</taxon>
        <taxon>Embryophyta</taxon>
        <taxon>Tracheophyta</taxon>
        <taxon>Spermatophyta</taxon>
        <taxon>Magnoliopsida</taxon>
        <taxon>eudicotyledons</taxon>
        <taxon>Gunneridae</taxon>
        <taxon>Pentapetalae</taxon>
        <taxon>rosids</taxon>
        <taxon>malvids</taxon>
        <taxon>Myrtales</taxon>
        <taxon>Lythraceae</taxon>
        <taxon>Trapa</taxon>
    </lineage>
</organism>
<evidence type="ECO:0000256" key="2">
    <source>
        <dbReference type="SAM" id="Phobius"/>
    </source>
</evidence>
<feature type="region of interest" description="Disordered" evidence="1">
    <location>
        <begin position="104"/>
        <end position="124"/>
    </location>
</feature>
<evidence type="ECO:0000313" key="3">
    <source>
        <dbReference type="EMBL" id="KAK4784352.1"/>
    </source>
</evidence>
<gene>
    <name evidence="3" type="ORF">SAY86_018720</name>
</gene>